<dbReference type="InterPro" id="IPR033480">
    <property type="entry name" value="sCache_2"/>
</dbReference>
<dbReference type="PROSITE" id="PS50887">
    <property type="entry name" value="GGDEF"/>
    <property type="match status" value="1"/>
</dbReference>
<dbReference type="SUPFAM" id="SSF55785">
    <property type="entry name" value="PYP-like sensor domain (PAS domain)"/>
    <property type="match status" value="1"/>
</dbReference>
<dbReference type="Pfam" id="PF08269">
    <property type="entry name" value="dCache_2"/>
    <property type="match status" value="1"/>
</dbReference>
<evidence type="ECO:0000259" key="7">
    <source>
        <dbReference type="PROSITE" id="PS50112"/>
    </source>
</evidence>
<dbReference type="CDD" id="cd01949">
    <property type="entry name" value="GGDEF"/>
    <property type="match status" value="1"/>
</dbReference>
<proteinExistence type="predicted"/>
<evidence type="ECO:0000259" key="8">
    <source>
        <dbReference type="PROSITE" id="PS50887"/>
    </source>
</evidence>
<dbReference type="InterPro" id="IPR029787">
    <property type="entry name" value="Nucleotide_cyclase"/>
</dbReference>
<dbReference type="SMART" id="SM00267">
    <property type="entry name" value="GGDEF"/>
    <property type="match status" value="1"/>
</dbReference>
<comment type="caution">
    <text evidence="9">The sequence shown here is derived from an EMBL/GenBank/DDBJ whole genome shotgun (WGS) entry which is preliminary data.</text>
</comment>
<evidence type="ECO:0000256" key="2">
    <source>
        <dbReference type="ARBA" id="ARBA00022475"/>
    </source>
</evidence>
<feature type="domain" description="GGDEF" evidence="8">
    <location>
        <begin position="568"/>
        <end position="702"/>
    </location>
</feature>
<evidence type="ECO:0000256" key="3">
    <source>
        <dbReference type="ARBA" id="ARBA00022692"/>
    </source>
</evidence>
<keyword evidence="5 6" id="KW-0472">Membrane</keyword>
<feature type="domain" description="PAS" evidence="7">
    <location>
        <begin position="414"/>
        <end position="487"/>
    </location>
</feature>
<reference evidence="9 10" key="1">
    <citation type="submission" date="2017-02" db="EMBL/GenBank/DDBJ databases">
        <title>Arcobacter caeni sp. nov, a new Arcobacter species isolated from reclaimed water.</title>
        <authorList>
            <person name="Figueras M.J."/>
            <person name="Perez-Cataluna A."/>
            <person name="Salas-Masso N."/>
        </authorList>
    </citation>
    <scope>NUCLEOTIDE SEQUENCE [LARGE SCALE GENOMIC DNA]</scope>
    <source>
        <strain evidence="9 10">RW17-10</strain>
    </source>
</reference>
<comment type="subcellular location">
    <subcellularLocation>
        <location evidence="1">Cell membrane</location>
        <topology evidence="1">Multi-pass membrane protein</topology>
    </subcellularLocation>
</comment>
<dbReference type="InterPro" id="IPR013655">
    <property type="entry name" value="PAS_fold_3"/>
</dbReference>
<dbReference type="CDD" id="cd00130">
    <property type="entry name" value="PAS"/>
    <property type="match status" value="1"/>
</dbReference>
<accession>A0A363D484</accession>
<dbReference type="NCBIfam" id="TIGR00229">
    <property type="entry name" value="sensory_box"/>
    <property type="match status" value="1"/>
</dbReference>
<keyword evidence="2" id="KW-1003">Cell membrane</keyword>
<dbReference type="InterPro" id="IPR000160">
    <property type="entry name" value="GGDEF_dom"/>
</dbReference>
<evidence type="ECO:0000313" key="10">
    <source>
        <dbReference type="Proteomes" id="UP000251135"/>
    </source>
</evidence>
<organism evidence="9 10">
    <name type="scientific">Arcobacter caeni</name>
    <dbReference type="NCBI Taxonomy" id="1912877"/>
    <lineage>
        <taxon>Bacteria</taxon>
        <taxon>Pseudomonadati</taxon>
        <taxon>Campylobacterota</taxon>
        <taxon>Epsilonproteobacteria</taxon>
        <taxon>Campylobacterales</taxon>
        <taxon>Arcobacteraceae</taxon>
        <taxon>Arcobacter</taxon>
    </lineage>
</organism>
<protein>
    <recommendedName>
        <fullName evidence="11">Diguanylate cyclase</fullName>
    </recommendedName>
</protein>
<dbReference type="PANTHER" id="PTHR46663:SF2">
    <property type="entry name" value="GGDEF DOMAIN-CONTAINING PROTEIN"/>
    <property type="match status" value="1"/>
</dbReference>
<dbReference type="Gene3D" id="3.30.450.20">
    <property type="entry name" value="PAS domain"/>
    <property type="match status" value="3"/>
</dbReference>
<dbReference type="Proteomes" id="UP000251135">
    <property type="component" value="Unassembled WGS sequence"/>
</dbReference>
<dbReference type="EMBL" id="MUXE01000002">
    <property type="protein sequence ID" value="PUE66109.1"/>
    <property type="molecule type" value="Genomic_DNA"/>
</dbReference>
<dbReference type="SUPFAM" id="SSF55073">
    <property type="entry name" value="Nucleotide cyclase"/>
    <property type="match status" value="1"/>
</dbReference>
<feature type="transmembrane region" description="Helical" evidence="6">
    <location>
        <begin position="341"/>
        <end position="358"/>
    </location>
</feature>
<dbReference type="SMART" id="SM01049">
    <property type="entry name" value="Cache_2"/>
    <property type="match status" value="1"/>
</dbReference>
<dbReference type="InterPro" id="IPR035965">
    <property type="entry name" value="PAS-like_dom_sf"/>
</dbReference>
<keyword evidence="3 6" id="KW-0812">Transmembrane</keyword>
<sequence>MQLSNFIRRVIFSTAFISTFLVFSISIIFQYINFENDKIHIREEFTQLKKDQIKREVLSVYNLIEQKEELLIKSEKEKLKERVGQANNLAMAIYNENKNTKSEDEIKLLIAKAINNINYETDKTYFFINSNKGQAIIFNKKIELDSYKDVWNLKDENNNLMVQSQSKIALENKEGFLINTFVKPDSKDTKQYSKISFVELFEPYDWHIGMGEYLDDIRAHAQDELLDFISTVRFSGDNYIFVNTVDSEILVFDGKRIVIPSTHPSKNLFHQQLVAAQNPDGGFFSYKFKKINTIKEFDKLSFVKKYEKYNWIVGCGVYLDEVENELIRKEAIFKETIIQQLIYMLIMFILISIGLYLTSRKISQFIDININYLISSFEKASKENKKIDTKNLTYKEFISLANDLNISLENKNETEKKLQDHIHIINENVIISSTNKEGLILDVSEAFCEISGYSKEELIGKSHKIVRHPDTSNKFYQEMWEKLLSGNIWKGEIRNKNKKGVDYWVYAIIKPIFENEEFIGFTAIRTNITNKKYIEHLSITDELTQLYNRRFFNSKIIEEINRAKRENNHFSFLIMDIDYFKQYNDTYGHQQGDLALEKVANILKERTNRASDFAFRLGGEEFGIITALDKIKVVEFANLIKNEIENLQIEHKASKISKYLTISIGIVSKENKDIPSSDELYKQADDCLYEAKNLGRNSIFIL</sequence>
<keyword evidence="4 6" id="KW-1133">Transmembrane helix</keyword>
<evidence type="ECO:0000256" key="1">
    <source>
        <dbReference type="ARBA" id="ARBA00004651"/>
    </source>
</evidence>
<evidence type="ECO:0000313" key="9">
    <source>
        <dbReference type="EMBL" id="PUE66109.1"/>
    </source>
</evidence>
<dbReference type="PANTHER" id="PTHR46663">
    <property type="entry name" value="DIGUANYLATE CYCLASE DGCT-RELATED"/>
    <property type="match status" value="1"/>
</dbReference>
<keyword evidence="10" id="KW-1185">Reference proteome</keyword>
<dbReference type="InterPro" id="IPR052163">
    <property type="entry name" value="DGC-Regulatory_Protein"/>
</dbReference>
<evidence type="ECO:0000256" key="5">
    <source>
        <dbReference type="ARBA" id="ARBA00023136"/>
    </source>
</evidence>
<evidence type="ECO:0000256" key="6">
    <source>
        <dbReference type="SAM" id="Phobius"/>
    </source>
</evidence>
<dbReference type="OrthoDB" id="5341439at2"/>
<dbReference type="Gene3D" id="3.30.70.270">
    <property type="match status" value="1"/>
</dbReference>
<dbReference type="FunFam" id="3.30.70.270:FF:000001">
    <property type="entry name" value="Diguanylate cyclase domain protein"/>
    <property type="match status" value="1"/>
</dbReference>
<dbReference type="GO" id="GO:0003824">
    <property type="term" value="F:catalytic activity"/>
    <property type="evidence" value="ECO:0007669"/>
    <property type="project" value="UniProtKB-ARBA"/>
</dbReference>
<gene>
    <name evidence="9" type="ORF">B0174_02255</name>
</gene>
<name>A0A363D484_9BACT</name>
<feature type="transmembrane region" description="Helical" evidence="6">
    <location>
        <begin position="12"/>
        <end position="32"/>
    </location>
</feature>
<dbReference type="InterPro" id="IPR004010">
    <property type="entry name" value="Double_Cache_2"/>
</dbReference>
<dbReference type="Pfam" id="PF08447">
    <property type="entry name" value="PAS_3"/>
    <property type="match status" value="1"/>
</dbReference>
<dbReference type="GO" id="GO:0005886">
    <property type="term" value="C:plasma membrane"/>
    <property type="evidence" value="ECO:0007669"/>
    <property type="project" value="UniProtKB-SubCell"/>
</dbReference>
<dbReference type="NCBIfam" id="TIGR00254">
    <property type="entry name" value="GGDEF"/>
    <property type="match status" value="1"/>
</dbReference>
<dbReference type="Pfam" id="PF00990">
    <property type="entry name" value="GGDEF"/>
    <property type="match status" value="1"/>
</dbReference>
<dbReference type="AlphaFoldDB" id="A0A363D484"/>
<dbReference type="PROSITE" id="PS50112">
    <property type="entry name" value="PAS"/>
    <property type="match status" value="1"/>
</dbReference>
<dbReference type="InterPro" id="IPR043128">
    <property type="entry name" value="Rev_trsase/Diguanyl_cyclase"/>
</dbReference>
<evidence type="ECO:0008006" key="11">
    <source>
        <dbReference type="Google" id="ProtNLM"/>
    </source>
</evidence>
<evidence type="ECO:0000256" key="4">
    <source>
        <dbReference type="ARBA" id="ARBA00022989"/>
    </source>
</evidence>
<dbReference type="SMART" id="SM00091">
    <property type="entry name" value="PAS"/>
    <property type="match status" value="1"/>
</dbReference>
<dbReference type="InterPro" id="IPR000014">
    <property type="entry name" value="PAS"/>
</dbReference>
<dbReference type="RefSeq" id="WP_108558017.1">
    <property type="nucleotide sequence ID" value="NZ_MUXE01000002.1"/>
</dbReference>